<dbReference type="Pfam" id="PF00196">
    <property type="entry name" value="GerE"/>
    <property type="match status" value="1"/>
</dbReference>
<feature type="region of interest" description="Disordered" evidence="8">
    <location>
        <begin position="1"/>
        <end position="27"/>
    </location>
</feature>
<dbReference type="SUPFAM" id="SSF46894">
    <property type="entry name" value="C-terminal effector domain of the bipartite response regulators"/>
    <property type="match status" value="1"/>
</dbReference>
<evidence type="ECO:0000259" key="10">
    <source>
        <dbReference type="PROSITE" id="PS50109"/>
    </source>
</evidence>
<dbReference type="InterPro" id="IPR036890">
    <property type="entry name" value="HATPase_C_sf"/>
</dbReference>
<dbReference type="PROSITE" id="PS50110">
    <property type="entry name" value="RESPONSE_REGULATORY"/>
    <property type="match status" value="2"/>
</dbReference>
<dbReference type="Pfam" id="PF01339">
    <property type="entry name" value="CheB_methylest"/>
    <property type="match status" value="1"/>
</dbReference>
<dbReference type="Gene3D" id="3.40.50.180">
    <property type="entry name" value="Methylesterase CheB, C-terminal domain"/>
    <property type="match status" value="1"/>
</dbReference>
<dbReference type="CDD" id="cd00082">
    <property type="entry name" value="HisKA"/>
    <property type="match status" value="1"/>
</dbReference>
<evidence type="ECO:0000313" key="15">
    <source>
        <dbReference type="Proteomes" id="UP001151018"/>
    </source>
</evidence>
<feature type="coiled-coil region" evidence="7">
    <location>
        <begin position="1370"/>
        <end position="1403"/>
    </location>
</feature>
<evidence type="ECO:0000259" key="13">
    <source>
        <dbReference type="PROSITE" id="PS50123"/>
    </source>
</evidence>
<evidence type="ECO:0000259" key="9">
    <source>
        <dbReference type="PROSITE" id="PS50043"/>
    </source>
</evidence>
<evidence type="ECO:0000259" key="11">
    <source>
        <dbReference type="PROSITE" id="PS50110"/>
    </source>
</evidence>
<feature type="active site" evidence="5">
    <location>
        <position position="42"/>
    </location>
</feature>
<dbReference type="Proteomes" id="UP001151018">
    <property type="component" value="Unassembled WGS sequence"/>
</dbReference>
<dbReference type="PROSITE" id="PS00622">
    <property type="entry name" value="HTH_LUXR_1"/>
    <property type="match status" value="1"/>
</dbReference>
<dbReference type="GO" id="GO:0008984">
    <property type="term" value="F:protein-glutamate methylesterase activity"/>
    <property type="evidence" value="ECO:0007669"/>
    <property type="project" value="InterPro"/>
</dbReference>
<dbReference type="PRINTS" id="PR00038">
    <property type="entry name" value="HTHLUXR"/>
</dbReference>
<keyword evidence="5" id="KW-0378">Hydrolase</keyword>
<dbReference type="PRINTS" id="PR00996">
    <property type="entry name" value="CHERMTFRASE"/>
</dbReference>
<dbReference type="SUPFAM" id="SSF55874">
    <property type="entry name" value="ATPase domain of HSP90 chaperone/DNA topoisomerase II/histidine kinase"/>
    <property type="match status" value="1"/>
</dbReference>
<dbReference type="InterPro" id="IPR011006">
    <property type="entry name" value="CheY-like_superfamily"/>
</dbReference>
<evidence type="ECO:0000256" key="7">
    <source>
        <dbReference type="SAM" id="Coils"/>
    </source>
</evidence>
<dbReference type="EC" id="2.7.13.3" evidence="2"/>
<evidence type="ECO:0000256" key="1">
    <source>
        <dbReference type="ARBA" id="ARBA00000085"/>
    </source>
</evidence>
<organism evidence="14 15">
    <name type="scientific">Agrobacterium salinitolerans</name>
    <dbReference type="NCBI Taxonomy" id="1183413"/>
    <lineage>
        <taxon>Bacteria</taxon>
        <taxon>Pseudomonadati</taxon>
        <taxon>Pseudomonadota</taxon>
        <taxon>Alphaproteobacteria</taxon>
        <taxon>Hyphomicrobiales</taxon>
        <taxon>Rhizobiaceae</taxon>
        <taxon>Rhizobium/Agrobacterium group</taxon>
        <taxon>Agrobacterium</taxon>
    </lineage>
</organism>
<dbReference type="InterPro" id="IPR029063">
    <property type="entry name" value="SAM-dependent_MTases_sf"/>
</dbReference>
<dbReference type="Gene3D" id="1.10.10.10">
    <property type="entry name" value="Winged helix-like DNA-binding domain superfamily/Winged helix DNA-binding domain"/>
    <property type="match status" value="1"/>
</dbReference>
<evidence type="ECO:0000256" key="4">
    <source>
        <dbReference type="ARBA" id="ARBA00023125"/>
    </source>
</evidence>
<dbReference type="SUPFAM" id="SSF52172">
    <property type="entry name" value="CheY-like"/>
    <property type="match status" value="2"/>
</dbReference>
<feature type="domain" description="CheR-type methyltransferase" evidence="13">
    <location>
        <begin position="223"/>
        <end position="499"/>
    </location>
</feature>
<dbReference type="Gene3D" id="3.40.50.2300">
    <property type="match status" value="2"/>
</dbReference>
<dbReference type="Gene3D" id="3.30.450.20">
    <property type="entry name" value="PAS domain"/>
    <property type="match status" value="1"/>
</dbReference>
<dbReference type="InterPro" id="IPR036097">
    <property type="entry name" value="HisK_dim/P_sf"/>
</dbReference>
<dbReference type="SUPFAM" id="SSF47757">
    <property type="entry name" value="Chemotaxis receptor methyltransferase CheR, N-terminal domain"/>
    <property type="match status" value="1"/>
</dbReference>
<keyword evidence="6" id="KW-0597">Phosphoprotein</keyword>
<dbReference type="Gene3D" id="3.30.565.10">
    <property type="entry name" value="Histidine kinase-like ATPase, C-terminal domain"/>
    <property type="match status" value="1"/>
</dbReference>
<keyword evidence="3 5" id="KW-0145">Chemotaxis</keyword>
<evidence type="ECO:0000259" key="12">
    <source>
        <dbReference type="PROSITE" id="PS50122"/>
    </source>
</evidence>
<dbReference type="SUPFAM" id="SSF52738">
    <property type="entry name" value="Methylesterase CheB, C-terminal domain"/>
    <property type="match status" value="1"/>
</dbReference>
<reference evidence="14" key="1">
    <citation type="submission" date="2022-12" db="EMBL/GenBank/DDBJ databases">
        <title>Draft genome sequences of 22 rhizogenic Agrobacterium biovar 1 strains, the causative agent of hairy root disease.</title>
        <authorList>
            <person name="Kim N."/>
            <person name="Vargas P."/>
            <person name="Rediers H."/>
        </authorList>
    </citation>
    <scope>NUCLEOTIDE SEQUENCE</scope>
    <source>
        <strain evidence="14">ST15.13.006</strain>
    </source>
</reference>
<feature type="domain" description="Response regulatory" evidence="11">
    <location>
        <begin position="1263"/>
        <end position="1377"/>
    </location>
</feature>
<dbReference type="Gene3D" id="3.40.50.150">
    <property type="entry name" value="Vaccinia Virus protein VP39"/>
    <property type="match status" value="1"/>
</dbReference>
<evidence type="ECO:0000313" key="14">
    <source>
        <dbReference type="EMBL" id="MCZ7940421.1"/>
    </source>
</evidence>
<dbReference type="Pfam" id="PF00512">
    <property type="entry name" value="HisKA"/>
    <property type="match status" value="1"/>
</dbReference>
<gene>
    <name evidence="14" type="ORF">O9X88_23070</name>
</gene>
<feature type="domain" description="Response regulatory" evidence="11">
    <location>
        <begin position="1122"/>
        <end position="1239"/>
    </location>
</feature>
<dbReference type="InterPro" id="IPR000673">
    <property type="entry name" value="Sig_transdc_resp-reg_Me-estase"/>
</dbReference>
<feature type="coiled-coil region" evidence="7">
    <location>
        <begin position="665"/>
        <end position="745"/>
    </location>
</feature>
<dbReference type="Pfam" id="PF01739">
    <property type="entry name" value="CheR"/>
    <property type="match status" value="1"/>
</dbReference>
<dbReference type="PROSITE" id="PS50122">
    <property type="entry name" value="CHEB"/>
    <property type="match status" value="1"/>
</dbReference>
<dbReference type="CDD" id="cd06170">
    <property type="entry name" value="LuxR_C_like"/>
    <property type="match status" value="1"/>
</dbReference>
<dbReference type="PROSITE" id="PS50043">
    <property type="entry name" value="HTH_LUXR_2"/>
    <property type="match status" value="1"/>
</dbReference>
<dbReference type="InterPro" id="IPR022641">
    <property type="entry name" value="CheR_N"/>
</dbReference>
<dbReference type="CDD" id="cd16434">
    <property type="entry name" value="CheB-CheR_fusion"/>
    <property type="match status" value="1"/>
</dbReference>
<dbReference type="InterPro" id="IPR022642">
    <property type="entry name" value="CheR_C"/>
</dbReference>
<feature type="domain" description="Histidine kinase" evidence="10">
    <location>
        <begin position="883"/>
        <end position="1096"/>
    </location>
</feature>
<dbReference type="SMART" id="SM00388">
    <property type="entry name" value="HisKA"/>
    <property type="match status" value="1"/>
</dbReference>
<dbReference type="FunFam" id="3.30.565.10:FF:000049">
    <property type="entry name" value="Two-component sensor histidine kinase"/>
    <property type="match status" value="1"/>
</dbReference>
<comment type="catalytic activity">
    <reaction evidence="1">
        <text>ATP + protein L-histidine = ADP + protein N-phospho-L-histidine.</text>
        <dbReference type="EC" id="2.7.13.3"/>
    </reaction>
</comment>
<dbReference type="Pfam" id="PF13596">
    <property type="entry name" value="PAS_10"/>
    <property type="match status" value="1"/>
</dbReference>
<dbReference type="InterPro" id="IPR035965">
    <property type="entry name" value="PAS-like_dom_sf"/>
</dbReference>
<dbReference type="GO" id="GO:0006935">
    <property type="term" value="P:chemotaxis"/>
    <property type="evidence" value="ECO:0007669"/>
    <property type="project" value="UniProtKB-UniRule"/>
</dbReference>
<dbReference type="PROSITE" id="PS50109">
    <property type="entry name" value="HIS_KIN"/>
    <property type="match status" value="1"/>
</dbReference>
<evidence type="ECO:0000256" key="2">
    <source>
        <dbReference type="ARBA" id="ARBA00012438"/>
    </source>
</evidence>
<evidence type="ECO:0000256" key="8">
    <source>
        <dbReference type="SAM" id="MobiDB-lite"/>
    </source>
</evidence>
<name>A0A9X3KSX2_9HYPH</name>
<dbReference type="InterPro" id="IPR035909">
    <property type="entry name" value="CheB_C"/>
</dbReference>
<dbReference type="PANTHER" id="PTHR24422">
    <property type="entry name" value="CHEMOTAXIS PROTEIN METHYLTRANSFERASE"/>
    <property type="match status" value="1"/>
</dbReference>
<dbReference type="GO" id="GO:0008757">
    <property type="term" value="F:S-adenosylmethionine-dependent methyltransferase activity"/>
    <property type="evidence" value="ECO:0007669"/>
    <property type="project" value="InterPro"/>
</dbReference>
<dbReference type="PROSITE" id="PS50123">
    <property type="entry name" value="CHER"/>
    <property type="match status" value="1"/>
</dbReference>
<dbReference type="SUPFAM" id="SSF47384">
    <property type="entry name" value="Homodimeric domain of signal transducing histidine kinase"/>
    <property type="match status" value="1"/>
</dbReference>
<feature type="domain" description="HTH luxR-type" evidence="9">
    <location>
        <begin position="1393"/>
        <end position="1458"/>
    </location>
</feature>
<dbReference type="InterPro" id="IPR050903">
    <property type="entry name" value="Bact_Chemotaxis_MeTrfase"/>
</dbReference>
<protein>
    <recommendedName>
        <fullName evidence="2">histidine kinase</fullName>
        <ecNumber evidence="2">2.7.13.3</ecNumber>
    </recommendedName>
</protein>
<sequence>MAERDADSNKVPSTVEVDAGSMSGSQEASPVRMFPIVGVGASSGGLNAFRALLKALPEKTGCAFLLVQHLDRSHESILAELLSSETTMVVTEAVNLALIEPEHVYVIPPRFLMSVDGGRIYLSPRRELHEAPLPFDFLLGSMAREYGPWSIAVVLSGTGYDGSSGVQQVKDLKGLVLVQEPKEAQFDGMPESVISLGIGATVLPVAEMPAAIAKHIALLSRLQTDHSMERPMPQLGQIIEILRVSTANDFSAYKHGTLQRRVEKRMAVLGIEIEDIDLYLDMLGNSGEERQNLVRDLLINVTSFFRDSKVFDFLRDSIIPDILRAKAAHGTVRVWVAGCSTGEEAYSLAILFLELIQSMGLRLQLQMFASDADGAAVAIARDGHYSHEAVKSLAPDVLEKYFVRDDKGYTVTSQLRSVVVFTVQNVLSDPPFSRIDLISCRNLLIYLEADAQAKVLSLFRFALRENGILLVGKSETVGGMDDRFKLISESERVYRRIGLPVFGDLQFGAVQGGNVRVPSSLGKVTSASRRSAYADAVAQLLLGSYVPAAVLVNRKYEYLYSIGPTARFLRIASGPASHDLFAITPKALHNKIRSAIHRATRDQKPFVAKNAKLDSNGAHSEFSIHVEPLFSQGEELFLVCFVEDPAQANRVVRSQKLSTTDASPITELEFELEETRAELQGAIRNLEIAGEEQKQITAEALSLNEEYQSTNEELVTSKEELQSLNEELTALNNQLHEALERQRAVSNDLQNVLYSTDVPTLFLDASLRIRFFTPATRSVFKIISSDVGRPLSDLSGFGGDSTLQADAMATLHDGNTVDREIGGTDGRWYVRRVKPYRGDGKTVDGVVITFIDISAQKQAAENREAAKKSAERATEAKSQFLSAASHDLRQPLQTLKLLHGLLERSVGEGQARTFVQRMGETLSSMLGILNSVLDINQIEAGIVEPQIVSFAIGDLLGRLFKEFYYPARAAGLQLRVVPSSLAVHTDPRLFEQIARNLLSNALKYTPSGKILVGCRRVGAKVRFEVWDTGIGIPESHIADVFQEYLQLDAPAGAEDRGLGLGLSIVKRLSDLLGLKIAVRSRLHEGSAFMIEIDRAPAGEPLVLLRAPVDSHSRQAVALSSASILIIEDENGMRDLLKMGLEQTGYVVAATSTAAEAIAIVRGLKFMPDVVLADYNLPTGGNGIVAIEDIRQALRRNVPALILTGDISSKSLRDFAQHEIPYLHKPAKLRDVVQMVETLVVRQNGERAGHISEPEYMEPMTGRLIEVIDDQQDIRDNLRALFEGEGWAVATYVSAEEYLANYKPDRSGCLLVDAYLPGMVGMELLRLLKERHHRFPVIVITGRSDVRMAINAMRYGAADFIEKPFSYQEIYRSVQSALERSRDANEREERRETARATLATLTRKQRQILDRIVQGQANKVIAADLKLSQRTVENHRASIMRRTKSASLPALLRLVLNAEE</sequence>
<feature type="active site" evidence="5">
    <location>
        <position position="69"/>
    </location>
</feature>
<feature type="active site" evidence="5">
    <location>
        <position position="161"/>
    </location>
</feature>
<dbReference type="SMART" id="SM00387">
    <property type="entry name" value="HATPase_c"/>
    <property type="match status" value="1"/>
</dbReference>
<evidence type="ECO:0000256" key="3">
    <source>
        <dbReference type="ARBA" id="ARBA00022500"/>
    </source>
</evidence>
<dbReference type="SUPFAM" id="SSF55785">
    <property type="entry name" value="PYP-like sensor domain (PAS domain)"/>
    <property type="match status" value="1"/>
</dbReference>
<dbReference type="InterPro" id="IPR000780">
    <property type="entry name" value="CheR_MeTrfase"/>
</dbReference>
<dbReference type="InterPro" id="IPR016032">
    <property type="entry name" value="Sig_transdc_resp-reg_C-effctor"/>
</dbReference>
<dbReference type="SMART" id="SM00421">
    <property type="entry name" value="HTH_LUXR"/>
    <property type="match status" value="1"/>
</dbReference>
<evidence type="ECO:0000256" key="6">
    <source>
        <dbReference type="PROSITE-ProRule" id="PRU00169"/>
    </source>
</evidence>
<comment type="caution">
    <text evidence="14">The sequence shown here is derived from an EMBL/GenBank/DDBJ whole genome shotgun (WGS) entry which is preliminary data.</text>
</comment>
<feature type="modified residue" description="4-aspartylphosphate" evidence="6">
    <location>
        <position position="1312"/>
    </location>
</feature>
<dbReference type="RefSeq" id="WP_269835364.1">
    <property type="nucleotide sequence ID" value="NZ_JAPZLR010000023.1"/>
</dbReference>
<dbReference type="InterPro" id="IPR003594">
    <property type="entry name" value="HATPase_dom"/>
</dbReference>
<proteinExistence type="predicted"/>
<dbReference type="InterPro" id="IPR000792">
    <property type="entry name" value="Tscrpt_reg_LuxR_C"/>
</dbReference>
<dbReference type="CDD" id="cd00156">
    <property type="entry name" value="REC"/>
    <property type="match status" value="1"/>
</dbReference>
<accession>A0A9X3KSX2</accession>
<dbReference type="SMART" id="SM00448">
    <property type="entry name" value="REC"/>
    <property type="match status" value="2"/>
</dbReference>
<dbReference type="InterPro" id="IPR003661">
    <property type="entry name" value="HisK_dim/P_dom"/>
</dbReference>
<dbReference type="GO" id="GO:0003677">
    <property type="term" value="F:DNA binding"/>
    <property type="evidence" value="ECO:0007669"/>
    <property type="project" value="UniProtKB-KW"/>
</dbReference>
<evidence type="ECO:0000256" key="5">
    <source>
        <dbReference type="PROSITE-ProRule" id="PRU00050"/>
    </source>
</evidence>
<dbReference type="Pfam" id="PF03705">
    <property type="entry name" value="CheR_N"/>
    <property type="match status" value="1"/>
</dbReference>
<dbReference type="GO" id="GO:0005737">
    <property type="term" value="C:cytoplasm"/>
    <property type="evidence" value="ECO:0007669"/>
    <property type="project" value="InterPro"/>
</dbReference>
<dbReference type="SUPFAM" id="SSF53335">
    <property type="entry name" value="S-adenosyl-L-methionine-dependent methyltransferases"/>
    <property type="match status" value="1"/>
</dbReference>
<dbReference type="GO" id="GO:0000155">
    <property type="term" value="F:phosphorelay sensor kinase activity"/>
    <property type="evidence" value="ECO:0007669"/>
    <property type="project" value="InterPro"/>
</dbReference>
<feature type="modified residue" description="4-aspartylphosphate" evidence="6">
    <location>
        <position position="1173"/>
    </location>
</feature>
<dbReference type="InterPro" id="IPR036388">
    <property type="entry name" value="WH-like_DNA-bd_sf"/>
</dbReference>
<dbReference type="SMART" id="SM00138">
    <property type="entry name" value="MeTrc"/>
    <property type="match status" value="1"/>
</dbReference>
<dbReference type="Pfam" id="PF00072">
    <property type="entry name" value="Response_reg"/>
    <property type="match status" value="2"/>
</dbReference>
<dbReference type="InterPro" id="IPR005467">
    <property type="entry name" value="His_kinase_dom"/>
</dbReference>
<dbReference type="GO" id="GO:0006355">
    <property type="term" value="P:regulation of DNA-templated transcription"/>
    <property type="evidence" value="ECO:0007669"/>
    <property type="project" value="InterPro"/>
</dbReference>
<dbReference type="GO" id="GO:0000156">
    <property type="term" value="F:phosphorelay response regulator activity"/>
    <property type="evidence" value="ECO:0007669"/>
    <property type="project" value="InterPro"/>
</dbReference>
<dbReference type="InterPro" id="IPR001789">
    <property type="entry name" value="Sig_transdc_resp-reg_receiver"/>
</dbReference>
<dbReference type="Gene3D" id="1.10.287.130">
    <property type="match status" value="1"/>
</dbReference>
<keyword evidence="4" id="KW-0238">DNA-binding</keyword>
<feature type="domain" description="CheB-type methylesterase" evidence="12">
    <location>
        <begin position="30"/>
        <end position="219"/>
    </location>
</feature>
<keyword evidence="7" id="KW-0175">Coiled coil</keyword>
<dbReference type="EMBL" id="JAPZLR010000023">
    <property type="protein sequence ID" value="MCZ7940421.1"/>
    <property type="molecule type" value="Genomic_DNA"/>
</dbReference>
<dbReference type="Pfam" id="PF02518">
    <property type="entry name" value="HATPase_c"/>
    <property type="match status" value="1"/>
</dbReference>